<gene>
    <name evidence="1" type="ORF">DOTSEDRAFT_71249</name>
</gene>
<dbReference type="Proteomes" id="UP000016933">
    <property type="component" value="Unassembled WGS sequence"/>
</dbReference>
<dbReference type="AlphaFoldDB" id="N1PPW0"/>
<evidence type="ECO:0000313" key="2">
    <source>
        <dbReference type="Proteomes" id="UP000016933"/>
    </source>
</evidence>
<accession>N1PPW0</accession>
<protein>
    <submittedName>
        <fullName evidence="1">Uncharacterized protein</fullName>
    </submittedName>
</protein>
<evidence type="ECO:0000313" key="1">
    <source>
        <dbReference type="EMBL" id="EME45466.1"/>
    </source>
</evidence>
<reference evidence="2" key="1">
    <citation type="journal article" date="2012" name="PLoS Genet.">
        <title>The genomes of the fungal plant pathogens Cladosporium fulvum and Dothistroma septosporum reveal adaptation to different hosts and lifestyles but also signatures of common ancestry.</title>
        <authorList>
            <person name="de Wit P.J.G.M."/>
            <person name="van der Burgt A."/>
            <person name="Oekmen B."/>
            <person name="Stergiopoulos I."/>
            <person name="Abd-Elsalam K.A."/>
            <person name="Aerts A.L."/>
            <person name="Bahkali A.H."/>
            <person name="Beenen H.G."/>
            <person name="Chettri P."/>
            <person name="Cox M.P."/>
            <person name="Datema E."/>
            <person name="de Vries R.P."/>
            <person name="Dhillon B."/>
            <person name="Ganley A.R."/>
            <person name="Griffiths S.A."/>
            <person name="Guo Y."/>
            <person name="Hamelin R.C."/>
            <person name="Henrissat B."/>
            <person name="Kabir M.S."/>
            <person name="Jashni M.K."/>
            <person name="Kema G."/>
            <person name="Klaubauf S."/>
            <person name="Lapidus A."/>
            <person name="Levasseur A."/>
            <person name="Lindquist E."/>
            <person name="Mehrabi R."/>
            <person name="Ohm R.A."/>
            <person name="Owen T.J."/>
            <person name="Salamov A."/>
            <person name="Schwelm A."/>
            <person name="Schijlen E."/>
            <person name="Sun H."/>
            <person name="van den Burg H.A."/>
            <person name="van Ham R.C.H.J."/>
            <person name="Zhang S."/>
            <person name="Goodwin S.B."/>
            <person name="Grigoriev I.V."/>
            <person name="Collemare J."/>
            <person name="Bradshaw R.E."/>
        </authorList>
    </citation>
    <scope>NUCLEOTIDE SEQUENCE [LARGE SCALE GENOMIC DNA]</scope>
    <source>
        <strain evidence="2">NZE10 / CBS 128990</strain>
    </source>
</reference>
<name>N1PPW0_DOTSN</name>
<dbReference type="HOGENOM" id="CLU_2638050_0_0_1"/>
<proteinExistence type="predicted"/>
<dbReference type="EMBL" id="KB446538">
    <property type="protein sequence ID" value="EME45466.1"/>
    <property type="molecule type" value="Genomic_DNA"/>
</dbReference>
<organism evidence="1 2">
    <name type="scientific">Dothistroma septosporum (strain NZE10 / CBS 128990)</name>
    <name type="common">Red band needle blight fungus</name>
    <name type="synonym">Mycosphaerella pini</name>
    <dbReference type="NCBI Taxonomy" id="675120"/>
    <lineage>
        <taxon>Eukaryota</taxon>
        <taxon>Fungi</taxon>
        <taxon>Dikarya</taxon>
        <taxon>Ascomycota</taxon>
        <taxon>Pezizomycotina</taxon>
        <taxon>Dothideomycetes</taxon>
        <taxon>Dothideomycetidae</taxon>
        <taxon>Mycosphaerellales</taxon>
        <taxon>Mycosphaerellaceae</taxon>
        <taxon>Dothistroma</taxon>
    </lineage>
</organism>
<reference evidence="1 2" key="2">
    <citation type="journal article" date="2012" name="PLoS Pathog.">
        <title>Diverse lifestyles and strategies of plant pathogenesis encoded in the genomes of eighteen Dothideomycetes fungi.</title>
        <authorList>
            <person name="Ohm R.A."/>
            <person name="Feau N."/>
            <person name="Henrissat B."/>
            <person name="Schoch C.L."/>
            <person name="Horwitz B.A."/>
            <person name="Barry K.W."/>
            <person name="Condon B.J."/>
            <person name="Copeland A.C."/>
            <person name="Dhillon B."/>
            <person name="Glaser F."/>
            <person name="Hesse C.N."/>
            <person name="Kosti I."/>
            <person name="LaButti K."/>
            <person name="Lindquist E.A."/>
            <person name="Lucas S."/>
            <person name="Salamov A.A."/>
            <person name="Bradshaw R.E."/>
            <person name="Ciuffetti L."/>
            <person name="Hamelin R.C."/>
            <person name="Kema G.H.J."/>
            <person name="Lawrence C."/>
            <person name="Scott J.A."/>
            <person name="Spatafora J.W."/>
            <person name="Turgeon B.G."/>
            <person name="de Wit P.J.G.M."/>
            <person name="Zhong S."/>
            <person name="Goodwin S.B."/>
            <person name="Grigoriev I.V."/>
        </authorList>
    </citation>
    <scope>NUCLEOTIDE SEQUENCE [LARGE SCALE GENOMIC DNA]</scope>
    <source>
        <strain evidence="2">NZE10 / CBS 128990</strain>
    </source>
</reference>
<sequence>MSITGAMTMGRLLDMVNDARGDLEYGSPAGTCMKRICINLFMTLTDDHPSMLDRQASLRFAVERSGQKKRRRHQRVA</sequence>
<keyword evidence="2" id="KW-1185">Reference proteome</keyword>